<evidence type="ECO:0000313" key="2">
    <source>
        <dbReference type="Proteomes" id="UP000683925"/>
    </source>
</evidence>
<reference evidence="1" key="1">
    <citation type="submission" date="2021-01" db="EMBL/GenBank/DDBJ databases">
        <authorList>
            <consortium name="Genoscope - CEA"/>
            <person name="William W."/>
        </authorList>
    </citation>
    <scope>NUCLEOTIDE SEQUENCE</scope>
</reference>
<comment type="caution">
    <text evidence="1">The sequence shown here is derived from an EMBL/GenBank/DDBJ whole genome shotgun (WGS) entry which is preliminary data.</text>
</comment>
<gene>
    <name evidence="1" type="ORF">POCTA_138.1.T1520151</name>
</gene>
<dbReference type="AlphaFoldDB" id="A0A8S1YB81"/>
<accession>A0A8S1YB81</accession>
<sequence>MMIGILDDCQLVYQGDYKHGLKQGRWNTCLELILQRILHYRRRGL</sequence>
<proteinExistence type="predicted"/>
<organism evidence="1 2">
    <name type="scientific">Paramecium octaurelia</name>
    <dbReference type="NCBI Taxonomy" id="43137"/>
    <lineage>
        <taxon>Eukaryota</taxon>
        <taxon>Sar</taxon>
        <taxon>Alveolata</taxon>
        <taxon>Ciliophora</taxon>
        <taxon>Intramacronucleata</taxon>
        <taxon>Oligohymenophorea</taxon>
        <taxon>Peniculida</taxon>
        <taxon>Parameciidae</taxon>
        <taxon>Paramecium</taxon>
    </lineage>
</organism>
<protein>
    <submittedName>
        <fullName evidence="1">Uncharacterized protein</fullName>
    </submittedName>
</protein>
<dbReference type="Proteomes" id="UP000683925">
    <property type="component" value="Unassembled WGS sequence"/>
</dbReference>
<dbReference type="EMBL" id="CAJJDP010000154">
    <property type="protein sequence ID" value="CAD8211019.1"/>
    <property type="molecule type" value="Genomic_DNA"/>
</dbReference>
<evidence type="ECO:0000313" key="1">
    <source>
        <dbReference type="EMBL" id="CAD8211019.1"/>
    </source>
</evidence>
<name>A0A8S1YB81_PAROT</name>
<keyword evidence="2" id="KW-1185">Reference proteome</keyword>